<organism evidence="1 2">
    <name type="scientific">Colletotrichum orbiculare (strain 104-T / ATCC 96160 / CBS 514.97 / LARS 414 / MAFF 240422)</name>
    <name type="common">Cucumber anthracnose fungus</name>
    <name type="synonym">Colletotrichum lagenarium</name>
    <dbReference type="NCBI Taxonomy" id="1213857"/>
    <lineage>
        <taxon>Eukaryota</taxon>
        <taxon>Fungi</taxon>
        <taxon>Dikarya</taxon>
        <taxon>Ascomycota</taxon>
        <taxon>Pezizomycotina</taxon>
        <taxon>Sordariomycetes</taxon>
        <taxon>Hypocreomycetidae</taxon>
        <taxon>Glomerellales</taxon>
        <taxon>Glomerellaceae</taxon>
        <taxon>Colletotrichum</taxon>
        <taxon>Colletotrichum orbiculare species complex</taxon>
    </lineage>
</organism>
<dbReference type="STRING" id="1213857.A0A484G8F3"/>
<dbReference type="EMBL" id="AMCV02000001">
    <property type="protein sequence ID" value="TDZ25877.1"/>
    <property type="molecule type" value="Genomic_DNA"/>
</dbReference>
<dbReference type="AlphaFoldDB" id="A0A484G8F3"/>
<proteinExistence type="predicted"/>
<keyword evidence="2" id="KW-1185">Reference proteome</keyword>
<protein>
    <recommendedName>
        <fullName evidence="3">Prion-inhibition and propagation HeLo domain-containing protein</fullName>
    </recommendedName>
</protein>
<dbReference type="OrthoDB" id="1577640at2759"/>
<reference evidence="2" key="2">
    <citation type="journal article" date="2019" name="Mol. Plant Microbe Interact.">
        <title>Genome sequence resources for four phytopathogenic fungi from the Colletotrichum orbiculare species complex.</title>
        <authorList>
            <person name="Gan P."/>
            <person name="Tsushima A."/>
            <person name="Narusaka M."/>
            <person name="Narusaka Y."/>
            <person name="Takano Y."/>
            <person name="Kubo Y."/>
            <person name="Shirasu K."/>
        </authorList>
    </citation>
    <scope>GENOME REANNOTATION</scope>
    <source>
        <strain evidence="2">104-T / ATCC 96160 / CBS 514.97 / LARS 414 / MAFF 240422</strain>
    </source>
</reference>
<evidence type="ECO:0000313" key="2">
    <source>
        <dbReference type="Proteomes" id="UP000014480"/>
    </source>
</evidence>
<evidence type="ECO:0008006" key="3">
    <source>
        <dbReference type="Google" id="ProtNLM"/>
    </source>
</evidence>
<reference evidence="2" key="1">
    <citation type="journal article" date="2013" name="New Phytol.">
        <title>Comparative genomic and transcriptomic analyses reveal the hemibiotrophic stage shift of Colletotrichum fungi.</title>
        <authorList>
            <person name="Gan P."/>
            <person name="Ikeda K."/>
            <person name="Irieda H."/>
            <person name="Narusaka M."/>
            <person name="O'Connell R.J."/>
            <person name="Narusaka Y."/>
            <person name="Takano Y."/>
            <person name="Kubo Y."/>
            <person name="Shirasu K."/>
        </authorList>
    </citation>
    <scope>NUCLEOTIDE SEQUENCE [LARGE SCALE GENOMIC DNA]</scope>
    <source>
        <strain evidence="2">104-T / ATCC 96160 / CBS 514.97 / LARS 414 / MAFF 240422</strain>
    </source>
</reference>
<comment type="caution">
    <text evidence="1">The sequence shown here is derived from an EMBL/GenBank/DDBJ whole genome shotgun (WGS) entry which is preliminary data.</text>
</comment>
<dbReference type="Proteomes" id="UP000014480">
    <property type="component" value="Unassembled WGS sequence"/>
</dbReference>
<name>A0A484G8F3_COLOR</name>
<accession>A0A484G8F3</accession>
<evidence type="ECO:0000313" key="1">
    <source>
        <dbReference type="EMBL" id="TDZ25877.1"/>
    </source>
</evidence>
<sequence length="120" mass="13387">MMDTPTSFPLLGAAQECLEAFHALIDSLEKPDEKSGGNLTTSIVKVQRDRFKIWAMNLGALQRGRASLDFRLLESSLTKSAILRLLNELKDTLLQTRQRSGPGVKTTARAHNYTGFRLLQ</sequence>
<gene>
    <name evidence="1" type="ORF">Cob_v000281</name>
</gene>